<reference evidence="2" key="1">
    <citation type="journal article" date="2020" name="Plant J.">
        <title>Transposons played a major role in the diversification between the closely related almond and peach genomes: results from the almond genome sequence.</title>
        <authorList>
            <person name="Alioto T."/>
            <person name="Alexiou K.G."/>
            <person name="Bardil A."/>
            <person name="Barteri F."/>
            <person name="Castanera R."/>
            <person name="Cruz F."/>
            <person name="Dhingra A."/>
            <person name="Duval H."/>
            <person name="Fernandez I Marti A."/>
            <person name="Frias L."/>
            <person name="Galan B."/>
            <person name="Garcia J.L."/>
            <person name="Howad W."/>
            <person name="Gomez-Garrido J."/>
            <person name="Gut M."/>
            <person name="Julca I."/>
            <person name="Morata J."/>
            <person name="Puigdomenech P."/>
            <person name="Ribeca P."/>
            <person name="Rubio Cabetas M.J."/>
            <person name="Vlasova A."/>
            <person name="Wirthensohn M."/>
            <person name="Garcia-Mas J."/>
            <person name="Gabaldon T."/>
            <person name="Casacuberta J.M."/>
            <person name="Arus P."/>
        </authorList>
    </citation>
    <scope>NUCLEOTIDE SEQUENCE [LARGE SCALE GENOMIC DNA]</scope>
    <source>
        <strain evidence="2">cv. Texas</strain>
    </source>
</reference>
<dbReference type="EMBL" id="CABIKO010000016">
    <property type="protein sequence ID" value="VVA15950.1"/>
    <property type="molecule type" value="Genomic_DNA"/>
</dbReference>
<protein>
    <submittedName>
        <fullName evidence="1">Uncharacterized protein</fullName>
    </submittedName>
</protein>
<accession>A0A5E4ELM0</accession>
<sequence>MRDEPEDMRVEEGEVESIRDMLVQMPWEQGAYVSSHGKIGLGCLGGSRRAWAGDASLLFSTQPVAATASYPLIRERGDTMKVERDGR</sequence>
<organism evidence="1 2">
    <name type="scientific">Prunus dulcis</name>
    <name type="common">Almond</name>
    <name type="synonym">Amygdalus dulcis</name>
    <dbReference type="NCBI Taxonomy" id="3755"/>
    <lineage>
        <taxon>Eukaryota</taxon>
        <taxon>Viridiplantae</taxon>
        <taxon>Streptophyta</taxon>
        <taxon>Embryophyta</taxon>
        <taxon>Tracheophyta</taxon>
        <taxon>Spermatophyta</taxon>
        <taxon>Magnoliopsida</taxon>
        <taxon>eudicotyledons</taxon>
        <taxon>Gunneridae</taxon>
        <taxon>Pentapetalae</taxon>
        <taxon>rosids</taxon>
        <taxon>fabids</taxon>
        <taxon>Rosales</taxon>
        <taxon>Rosaceae</taxon>
        <taxon>Amygdaloideae</taxon>
        <taxon>Amygdaleae</taxon>
        <taxon>Prunus</taxon>
    </lineage>
</organism>
<evidence type="ECO:0000313" key="1">
    <source>
        <dbReference type="EMBL" id="VVA15950.1"/>
    </source>
</evidence>
<dbReference type="InParanoid" id="A0A5E4ELM0"/>
<gene>
    <name evidence="1" type="ORF">ALMOND_2B019205</name>
</gene>
<name>A0A5E4ELM0_PRUDU</name>
<dbReference type="AlphaFoldDB" id="A0A5E4ELM0"/>
<dbReference type="Gramene" id="VVA15950">
    <property type="protein sequence ID" value="VVA15950"/>
    <property type="gene ID" value="Prudul26B019205"/>
</dbReference>
<proteinExistence type="predicted"/>
<dbReference type="Proteomes" id="UP000327085">
    <property type="component" value="Chromosome 8"/>
</dbReference>
<evidence type="ECO:0000313" key="2">
    <source>
        <dbReference type="Proteomes" id="UP000327085"/>
    </source>
</evidence>